<dbReference type="Proteomes" id="UP001295684">
    <property type="component" value="Unassembled WGS sequence"/>
</dbReference>
<organism evidence="1 2">
    <name type="scientific">Euplotes crassus</name>
    <dbReference type="NCBI Taxonomy" id="5936"/>
    <lineage>
        <taxon>Eukaryota</taxon>
        <taxon>Sar</taxon>
        <taxon>Alveolata</taxon>
        <taxon>Ciliophora</taxon>
        <taxon>Intramacronucleata</taxon>
        <taxon>Spirotrichea</taxon>
        <taxon>Hypotrichia</taxon>
        <taxon>Euplotida</taxon>
        <taxon>Euplotidae</taxon>
        <taxon>Moneuplotes</taxon>
    </lineage>
</organism>
<comment type="caution">
    <text evidence="1">The sequence shown here is derived from an EMBL/GenBank/DDBJ whole genome shotgun (WGS) entry which is preliminary data.</text>
</comment>
<dbReference type="InterPro" id="IPR032675">
    <property type="entry name" value="LRR_dom_sf"/>
</dbReference>
<keyword evidence="2" id="KW-1185">Reference proteome</keyword>
<accession>A0AAD1XMK0</accession>
<reference evidence="1" key="1">
    <citation type="submission" date="2023-07" db="EMBL/GenBank/DDBJ databases">
        <authorList>
            <consortium name="AG Swart"/>
            <person name="Singh M."/>
            <person name="Singh A."/>
            <person name="Seah K."/>
            <person name="Emmerich C."/>
        </authorList>
    </citation>
    <scope>NUCLEOTIDE SEQUENCE</scope>
    <source>
        <strain evidence="1">DP1</strain>
    </source>
</reference>
<evidence type="ECO:0000313" key="1">
    <source>
        <dbReference type="EMBL" id="CAI2375295.1"/>
    </source>
</evidence>
<dbReference type="EMBL" id="CAMPGE010016759">
    <property type="protein sequence ID" value="CAI2375295.1"/>
    <property type="molecule type" value="Genomic_DNA"/>
</dbReference>
<sequence length="276" mass="31823">MDKMSSSLFSPKQEKTHIMLAQDGERMVKREIWNISLYYFLENSNWRSVSIVENQWNVSLDLRIPDSSSIMKTFCLLEGAKFNEVCFFFIDNKKFKESIYCFLDQTIRIKKLYLKFTDKKLSKANMHCLIRNAHKIQELVLFDGVELENKPLSRLFHAFAHLQEINLCRCSFHNSCNEKIKVDPTSIFTIKLLELQFVEGSKQSLGSVIKSLSSNPSILENLVTFYYNEGIVGHKPGLSKISVKTLLEKCGYKATVRSIKPMTFKSAKSGSIFKNV</sequence>
<proteinExistence type="predicted"/>
<name>A0AAD1XMK0_EUPCR</name>
<dbReference type="AlphaFoldDB" id="A0AAD1XMK0"/>
<gene>
    <name evidence="1" type="ORF">ECRASSUSDP1_LOCUS16657</name>
</gene>
<evidence type="ECO:0000313" key="2">
    <source>
        <dbReference type="Proteomes" id="UP001295684"/>
    </source>
</evidence>
<protein>
    <submittedName>
        <fullName evidence="1">Uncharacterized protein</fullName>
    </submittedName>
</protein>
<dbReference type="Gene3D" id="3.80.10.10">
    <property type="entry name" value="Ribonuclease Inhibitor"/>
    <property type="match status" value="1"/>
</dbReference>